<dbReference type="Gene3D" id="2.40.50.140">
    <property type="entry name" value="Nucleic acid-binding proteins"/>
    <property type="match status" value="1"/>
</dbReference>
<protein>
    <recommendedName>
        <fullName evidence="2">Single-stranded DNA binding protein</fullName>
    </recommendedName>
</protein>
<geneLocation type="plastid" evidence="1"/>
<dbReference type="InterPro" id="IPR012340">
    <property type="entry name" value="NA-bd_OB-fold"/>
</dbReference>
<dbReference type="AlphaFoldDB" id="A0A2R4QPY9"/>
<evidence type="ECO:0000313" key="1">
    <source>
        <dbReference type="EMBL" id="AVZ00626.1"/>
    </source>
</evidence>
<accession>A0A2R4QPY9</accession>
<gene>
    <name evidence="1" type="primary">ycf41</name>
</gene>
<proteinExistence type="predicted"/>
<name>A0A2R4QPY9_9PHAE</name>
<evidence type="ECO:0008006" key="2">
    <source>
        <dbReference type="Google" id="ProtNLM"/>
    </source>
</evidence>
<keyword evidence="1" id="KW-0934">Plastid</keyword>
<organism evidence="1">
    <name type="scientific">Fucus spiralis</name>
    <dbReference type="NCBI Taxonomy" id="87149"/>
    <lineage>
        <taxon>Eukaryota</taxon>
        <taxon>Sar</taxon>
        <taxon>Stramenopiles</taxon>
        <taxon>Ochrophyta</taxon>
        <taxon>PX clade</taxon>
        <taxon>Phaeophyceae</taxon>
        <taxon>Fucales</taxon>
        <taxon>Fucaceae</taxon>
        <taxon>Fucus</taxon>
    </lineage>
</organism>
<dbReference type="EMBL" id="MG922855">
    <property type="protein sequence ID" value="AVZ00626.1"/>
    <property type="molecule type" value="Genomic_DNA"/>
</dbReference>
<reference evidence="1" key="1">
    <citation type="submission" date="2018-02" db="EMBL/GenBank/DDBJ databases">
        <title>The complete organellar genomes of Fucus spiralis (Fucaeae, Phaeophyceae) from California, USA.</title>
        <authorList>
            <person name="Hughey J.R."/>
        </authorList>
    </citation>
    <scope>NUCLEOTIDE SEQUENCE</scope>
</reference>
<sequence length="95" mass="11269">MNHAFFIVKVVKNPVHLMSKDYETVEIKVEFPVSRQKNSKNEIILLLWGDHRTDFLKYYKVQDYLLIEGIITLTSTNNNNQVKITVKRLYPFLLL</sequence>